<feature type="domain" description="Trypanosoma Tc-38 (p38) protein" evidence="2">
    <location>
        <begin position="68"/>
        <end position="127"/>
    </location>
</feature>
<dbReference type="AlphaFoldDB" id="S9TD99"/>
<gene>
    <name evidence="3" type="ORF">STCU_11624</name>
</gene>
<evidence type="ECO:0000256" key="1">
    <source>
        <dbReference type="SAM" id="MobiDB-lite"/>
    </source>
</evidence>
<evidence type="ECO:0000313" key="4">
    <source>
        <dbReference type="Proteomes" id="UP000015354"/>
    </source>
</evidence>
<evidence type="ECO:0000259" key="2">
    <source>
        <dbReference type="Pfam" id="PF20054"/>
    </source>
</evidence>
<dbReference type="Pfam" id="PF20054">
    <property type="entry name" value="Tc-38"/>
    <property type="match status" value="2"/>
</dbReference>
<accession>S9TD99</accession>
<sequence>MNRVLNKADEERALFIDVEQCNALKIKYDPKHEIDIRNVSSISIYNADQLFDPYKGELQRGLAIDAITGKRVKQPAHDLLLTVGILRGYTSPMWITEKQLKYLNLELKKGEEPLGVPASDMSGMVVSLSTLPTTCRNTLLKELRDARPDAFGQEVFFLYSVNGWEAMRSRVIVKNMVAINDSSFPFHFVNLRDLMYQKPQFALIVKEIMFHREPLGAILLEEEEPSTPDGVVPAALNTRMRVPKTVVQRASRSRRQKPFSFFFAEDATLRRYYNAANTTTPHLAVPTVRSMALVNGHLVGRRDEAILRAFALKHKLSSPLWLTESAAARMGVRIPEANKNRYVRIGAGAGSATDMESVEGFYNLDDFRDPEEVLSLFPKASKRVHFMLDAKWRPVVGLQRQAFLKAQGRSTPLWVSVNECLISGFSPRPGVKPLSFPHRKKGGKSAEEGGGTKLYNSQYTSDPVRVIGMSTILVRPQGQHL</sequence>
<dbReference type="InterPro" id="IPR045399">
    <property type="entry name" value="Tc-38"/>
</dbReference>
<keyword evidence="4" id="KW-1185">Reference proteome</keyword>
<proteinExistence type="predicted"/>
<protein>
    <recommendedName>
        <fullName evidence="2">Trypanosoma Tc-38 (p38) protein domain-containing protein</fullName>
    </recommendedName>
</protein>
<comment type="caution">
    <text evidence="3">The sequence shown here is derived from an EMBL/GenBank/DDBJ whole genome shotgun (WGS) entry which is preliminary data.</text>
</comment>
<dbReference type="Proteomes" id="UP000015354">
    <property type="component" value="Unassembled WGS sequence"/>
</dbReference>
<feature type="domain" description="Trypanosoma Tc-38 (p38) protein" evidence="2">
    <location>
        <begin position="295"/>
        <end position="371"/>
    </location>
</feature>
<organism evidence="3 4">
    <name type="scientific">Strigomonas culicis</name>
    <dbReference type="NCBI Taxonomy" id="28005"/>
    <lineage>
        <taxon>Eukaryota</taxon>
        <taxon>Discoba</taxon>
        <taxon>Euglenozoa</taxon>
        <taxon>Kinetoplastea</taxon>
        <taxon>Metakinetoplastina</taxon>
        <taxon>Trypanosomatida</taxon>
        <taxon>Trypanosomatidae</taxon>
        <taxon>Strigomonadinae</taxon>
        <taxon>Strigomonas</taxon>
    </lineage>
</organism>
<evidence type="ECO:0000313" key="3">
    <source>
        <dbReference type="EMBL" id="EPY15992.1"/>
    </source>
</evidence>
<name>S9TD99_9TRYP</name>
<dbReference type="EMBL" id="ATMH01011609">
    <property type="protein sequence ID" value="EPY15992.1"/>
    <property type="molecule type" value="Genomic_DNA"/>
</dbReference>
<dbReference type="OrthoDB" id="275416at2759"/>
<reference evidence="3 4" key="1">
    <citation type="journal article" date="2013" name="PLoS ONE">
        <title>Predicting the Proteins of Angomonas deanei, Strigomonas culicis and Their Respective Endosymbionts Reveals New Aspects of the Trypanosomatidae Family.</title>
        <authorList>
            <person name="Motta M.C."/>
            <person name="Martins A.C."/>
            <person name="de Souza S.S."/>
            <person name="Catta-Preta C.M."/>
            <person name="Silva R."/>
            <person name="Klein C.C."/>
            <person name="de Almeida L.G."/>
            <person name="de Lima Cunha O."/>
            <person name="Ciapina L.P."/>
            <person name="Brocchi M."/>
            <person name="Colabardini A.C."/>
            <person name="de Araujo Lima B."/>
            <person name="Machado C.R."/>
            <person name="de Almeida Soares C.M."/>
            <person name="Probst C.M."/>
            <person name="de Menezes C.B."/>
            <person name="Thompson C.E."/>
            <person name="Bartholomeu D.C."/>
            <person name="Gradia D.F."/>
            <person name="Pavoni D.P."/>
            <person name="Grisard E.C."/>
            <person name="Fantinatti-Garboggini F."/>
            <person name="Marchini F.K."/>
            <person name="Rodrigues-Luiz G.F."/>
            <person name="Wagner G."/>
            <person name="Goldman G.H."/>
            <person name="Fietto J.L."/>
            <person name="Elias M.C."/>
            <person name="Goldman M.H."/>
            <person name="Sagot M.F."/>
            <person name="Pereira M."/>
            <person name="Stoco P.H."/>
            <person name="de Mendonca-Neto R.P."/>
            <person name="Teixeira S.M."/>
            <person name="Maciel T.E."/>
            <person name="de Oliveira Mendes T.A."/>
            <person name="Urmenyi T.P."/>
            <person name="de Souza W."/>
            <person name="Schenkman S."/>
            <person name="de Vasconcelos A.T."/>
        </authorList>
    </citation>
    <scope>NUCLEOTIDE SEQUENCE [LARGE SCALE GENOMIC DNA]</scope>
</reference>
<feature type="region of interest" description="Disordered" evidence="1">
    <location>
        <begin position="432"/>
        <end position="457"/>
    </location>
</feature>